<dbReference type="Pfam" id="PF08241">
    <property type="entry name" value="Methyltransf_11"/>
    <property type="match status" value="1"/>
</dbReference>
<evidence type="ECO:0000259" key="1">
    <source>
        <dbReference type="Pfam" id="PF08241"/>
    </source>
</evidence>
<organism evidence="2 3">
    <name type="scientific">Candidatus Wildermuthbacteria bacterium RIFCSPLOWO2_02_FULL_47_9c</name>
    <dbReference type="NCBI Taxonomy" id="1802466"/>
    <lineage>
        <taxon>Bacteria</taxon>
        <taxon>Candidatus Wildermuthiibacteriota</taxon>
    </lineage>
</organism>
<proteinExistence type="predicted"/>
<evidence type="ECO:0000313" key="2">
    <source>
        <dbReference type="EMBL" id="OHA76118.1"/>
    </source>
</evidence>
<reference evidence="2 3" key="1">
    <citation type="journal article" date="2016" name="Nat. Commun.">
        <title>Thousands of microbial genomes shed light on interconnected biogeochemical processes in an aquifer system.</title>
        <authorList>
            <person name="Anantharaman K."/>
            <person name="Brown C.T."/>
            <person name="Hug L.A."/>
            <person name="Sharon I."/>
            <person name="Castelle C.J."/>
            <person name="Probst A.J."/>
            <person name="Thomas B.C."/>
            <person name="Singh A."/>
            <person name="Wilkins M.J."/>
            <person name="Karaoz U."/>
            <person name="Brodie E.L."/>
            <person name="Williams K.H."/>
            <person name="Hubbard S.S."/>
            <person name="Banfield J.F."/>
        </authorList>
    </citation>
    <scope>NUCLEOTIDE SEQUENCE [LARGE SCALE GENOMIC DNA]</scope>
</reference>
<dbReference type="CDD" id="cd02440">
    <property type="entry name" value="AdoMet_MTases"/>
    <property type="match status" value="1"/>
</dbReference>
<comment type="caution">
    <text evidence="2">The sequence shown here is derived from an EMBL/GenBank/DDBJ whole genome shotgun (WGS) entry which is preliminary data.</text>
</comment>
<dbReference type="InterPro" id="IPR013216">
    <property type="entry name" value="Methyltransf_11"/>
</dbReference>
<protein>
    <recommendedName>
        <fullName evidence="1">Methyltransferase type 11 domain-containing protein</fullName>
    </recommendedName>
</protein>
<sequence length="181" mass="20332">MPLKGEWLNLAAGDGRYTQELLDKVDSLTAVDIDGVALKKLKAHVSGRDTVLKTQIADITKKLPFQDHSFDGVLCTGSLHLFSKSVLRKIFPEIHRVLKQSGKFVIDFAVDIKRQYQNPTAGAKKIKPNYTLRSAKALLETLLKDYNIQMYTSEFADDVSNIEEFGFITKGKFILVVGEKR</sequence>
<dbReference type="Proteomes" id="UP000178222">
    <property type="component" value="Unassembled WGS sequence"/>
</dbReference>
<accession>A0A1G2RUK8</accession>
<gene>
    <name evidence="2" type="ORF">A3J30_01445</name>
</gene>
<dbReference type="Gene3D" id="3.40.50.150">
    <property type="entry name" value="Vaccinia Virus protein VP39"/>
    <property type="match status" value="1"/>
</dbReference>
<evidence type="ECO:0000313" key="3">
    <source>
        <dbReference type="Proteomes" id="UP000178222"/>
    </source>
</evidence>
<feature type="domain" description="Methyltransferase type 11" evidence="1">
    <location>
        <begin position="8"/>
        <end position="106"/>
    </location>
</feature>
<dbReference type="GO" id="GO:0008757">
    <property type="term" value="F:S-adenosylmethionine-dependent methyltransferase activity"/>
    <property type="evidence" value="ECO:0007669"/>
    <property type="project" value="InterPro"/>
</dbReference>
<dbReference type="EMBL" id="MHUL01000040">
    <property type="protein sequence ID" value="OHA76118.1"/>
    <property type="molecule type" value="Genomic_DNA"/>
</dbReference>
<dbReference type="AlphaFoldDB" id="A0A1G2RUK8"/>
<dbReference type="SUPFAM" id="SSF53335">
    <property type="entry name" value="S-adenosyl-L-methionine-dependent methyltransferases"/>
    <property type="match status" value="1"/>
</dbReference>
<dbReference type="InterPro" id="IPR029063">
    <property type="entry name" value="SAM-dependent_MTases_sf"/>
</dbReference>
<name>A0A1G2RUK8_9BACT</name>